<dbReference type="EMBL" id="HQ630627">
    <property type="protein sequence ID" value="AEH03750.1"/>
    <property type="molecule type" value="Genomic_DNA"/>
</dbReference>
<accession>F8SJG3</accession>
<dbReference type="GeneID" id="26643855"/>
<gene>
    <name evidence="1" type="primary">327</name>
</gene>
<reference evidence="1 2" key="1">
    <citation type="journal article" date="2011" name="Microbiology">
        <title>The Pseudomonas aeruginosa generalized transducing phage phiPA3 is a new member of the phiKZ-like group of 'jumbo' phages, and infects model laboratory strains and clinical isolates from cystic fibrosis patients.</title>
        <authorList>
            <person name="Monson R."/>
            <person name="Foulds I."/>
            <person name="Foweraker J."/>
            <person name="Welch M."/>
            <person name="Salmond G.P."/>
        </authorList>
    </citation>
    <scope>NUCLEOTIDE SEQUENCE [LARGE SCALE GENOMIC DNA]</scope>
</reference>
<dbReference type="OrthoDB" id="26897at10239"/>
<name>F8SJG3_BPPA3</name>
<evidence type="ECO:0000313" key="1">
    <source>
        <dbReference type="EMBL" id="AEH03750.1"/>
    </source>
</evidence>
<proteinExistence type="predicted"/>
<protein>
    <submittedName>
        <fullName evidence="1">Uncharacterized protein 327</fullName>
    </submittedName>
</protein>
<dbReference type="RefSeq" id="YP_009217406.1">
    <property type="nucleotide sequence ID" value="NC_028999.1"/>
</dbReference>
<evidence type="ECO:0000313" key="2">
    <source>
        <dbReference type="Proteomes" id="UP000008388"/>
    </source>
</evidence>
<organism evidence="1 2">
    <name type="scientific">Pseudomonas phage PhiPA3</name>
    <name type="common">Pseudomonas aeruginosa phage PhiPA3</name>
    <dbReference type="NCBI Taxonomy" id="998086"/>
    <lineage>
        <taxon>Viruses</taxon>
        <taxon>Duplodnaviria</taxon>
        <taxon>Heunggongvirae</taxon>
        <taxon>Uroviricota</taxon>
        <taxon>Caudoviricetes</taxon>
        <taxon>Chimalliviridae</taxon>
        <taxon>Miltoncavirus</taxon>
        <taxon>Miltoncavirus PhiPA3</taxon>
    </lineage>
</organism>
<organismHost>
    <name type="scientific">Pseudomonas aeruginosa</name>
    <dbReference type="NCBI Taxonomy" id="287"/>
</organismHost>
<sequence>MSSLGSVVNVGIDLFSALAKSDVVRGMVLQAARDVFITRTDRDKGFNEYKYAREGDDLEVIGEDTDNPDGGFRVINRDNYDQIETVQMRDLEDTFNEYGK</sequence>
<dbReference type="Proteomes" id="UP000008388">
    <property type="component" value="Segment"/>
</dbReference>
<dbReference type="KEGG" id="vg:26643855"/>
<keyword evidence="2" id="KW-1185">Reference proteome</keyword>